<dbReference type="InterPro" id="IPR002815">
    <property type="entry name" value="Spo11/TopoVI_A"/>
</dbReference>
<organism evidence="9">
    <name type="scientific">Oryza sativa subsp. japonica</name>
    <name type="common">Rice</name>
    <dbReference type="NCBI Taxonomy" id="39947"/>
    <lineage>
        <taxon>Eukaryota</taxon>
        <taxon>Viridiplantae</taxon>
        <taxon>Streptophyta</taxon>
        <taxon>Embryophyta</taxon>
        <taxon>Tracheophyta</taxon>
        <taxon>Spermatophyta</taxon>
        <taxon>Magnoliopsida</taxon>
        <taxon>Liliopsida</taxon>
        <taxon>Poales</taxon>
        <taxon>Poaceae</taxon>
        <taxon>BOP clade</taxon>
        <taxon>Oryzoideae</taxon>
        <taxon>Oryzeae</taxon>
        <taxon>Oryzinae</taxon>
        <taxon>Oryza</taxon>
        <taxon>Oryza sativa</taxon>
    </lineage>
</organism>
<dbReference type="PANTHER" id="PTHR24006:SF758">
    <property type="entry name" value="UBIQUITIN CARBOXYL-TERMINAL HYDROLASE 36"/>
    <property type="match status" value="1"/>
</dbReference>
<dbReference type="Gene3D" id="3.40.1360.10">
    <property type="match status" value="1"/>
</dbReference>
<comment type="catalytic activity">
    <reaction evidence="1">
        <text>Thiol-dependent hydrolysis of ester, thioester, amide, peptide and isopeptide bonds formed by the C-terminal Gly of ubiquitin (a 76-residue protein attached to proteins as an intracellular targeting signal).</text>
        <dbReference type="EC" id="3.4.19.12"/>
    </reaction>
</comment>
<dbReference type="GO" id="GO:0004843">
    <property type="term" value="F:cysteine-type deubiquitinase activity"/>
    <property type="evidence" value="ECO:0007669"/>
    <property type="project" value="UniProtKB-EC"/>
</dbReference>
<dbReference type="SUPFAM" id="SSF54001">
    <property type="entry name" value="Cysteine proteinases"/>
    <property type="match status" value="1"/>
</dbReference>
<comment type="similarity">
    <text evidence="2">Belongs to the peptidase C19 family.</text>
</comment>
<dbReference type="InterPro" id="IPR034136">
    <property type="entry name" value="TOPRIM_Topo6A/Spo11"/>
</dbReference>
<dbReference type="InterPro" id="IPR050164">
    <property type="entry name" value="Peptidase_C19"/>
</dbReference>
<dbReference type="Gene3D" id="3.90.70.10">
    <property type="entry name" value="Cysteine proteinases"/>
    <property type="match status" value="1"/>
</dbReference>
<evidence type="ECO:0000256" key="5">
    <source>
        <dbReference type="ARBA" id="ARBA00022786"/>
    </source>
</evidence>
<dbReference type="SUPFAM" id="SSF56726">
    <property type="entry name" value="DNA topoisomerase IV, alpha subunit"/>
    <property type="match status" value="1"/>
</dbReference>
<keyword evidence="6" id="KW-0378">Hydrolase</keyword>
<evidence type="ECO:0000256" key="7">
    <source>
        <dbReference type="ARBA" id="ARBA00022807"/>
    </source>
</evidence>
<name>D1MIY4_ORYSJ</name>
<keyword evidence="7" id="KW-0788">Thiol protease</keyword>
<dbReference type="Pfam" id="PF21180">
    <property type="entry name" value="TOP6A-Spo11_Toprim"/>
    <property type="match status" value="1"/>
</dbReference>
<dbReference type="Pfam" id="PF00443">
    <property type="entry name" value="UCH"/>
    <property type="match status" value="1"/>
</dbReference>
<dbReference type="PANTHER" id="PTHR24006">
    <property type="entry name" value="UBIQUITIN CARBOXYL-TERMINAL HYDROLASE"/>
    <property type="match status" value="1"/>
</dbReference>
<proteinExistence type="evidence at transcript level"/>
<keyword evidence="5" id="KW-0833">Ubl conjugation pathway</keyword>
<dbReference type="EMBL" id="GU170364">
    <property type="protein sequence ID" value="ACZ52154.1"/>
    <property type="molecule type" value="mRNA"/>
</dbReference>
<dbReference type="GO" id="GO:0005694">
    <property type="term" value="C:chromosome"/>
    <property type="evidence" value="ECO:0007669"/>
    <property type="project" value="InterPro"/>
</dbReference>
<dbReference type="EC" id="3.4.19.12" evidence="3"/>
<dbReference type="AlphaFoldDB" id="D1MIY4"/>
<evidence type="ECO:0000256" key="4">
    <source>
        <dbReference type="ARBA" id="ARBA00022670"/>
    </source>
</evidence>
<dbReference type="GO" id="GO:0003677">
    <property type="term" value="F:DNA binding"/>
    <property type="evidence" value="ECO:0007669"/>
    <property type="project" value="InterPro"/>
</dbReference>
<dbReference type="PROSITE" id="PS00973">
    <property type="entry name" value="USP_2"/>
    <property type="match status" value="1"/>
</dbReference>
<dbReference type="GO" id="GO:0006508">
    <property type="term" value="P:proteolysis"/>
    <property type="evidence" value="ECO:0007669"/>
    <property type="project" value="UniProtKB-KW"/>
</dbReference>
<dbReference type="PROSITE" id="PS50235">
    <property type="entry name" value="USP_3"/>
    <property type="match status" value="1"/>
</dbReference>
<dbReference type="GO" id="GO:0016579">
    <property type="term" value="P:protein deubiquitination"/>
    <property type="evidence" value="ECO:0007669"/>
    <property type="project" value="InterPro"/>
</dbReference>
<evidence type="ECO:0000259" key="8">
    <source>
        <dbReference type="PROSITE" id="PS50235"/>
    </source>
</evidence>
<dbReference type="InterPro" id="IPR028889">
    <property type="entry name" value="USP"/>
</dbReference>
<dbReference type="InterPro" id="IPR001394">
    <property type="entry name" value="Peptidase_C19_UCH"/>
</dbReference>
<dbReference type="GO" id="GO:0003918">
    <property type="term" value="F:DNA topoisomerase type II (double strand cut, ATP-hydrolyzing) activity"/>
    <property type="evidence" value="ECO:0007669"/>
    <property type="project" value="InterPro"/>
</dbReference>
<dbReference type="InterPro" id="IPR038765">
    <property type="entry name" value="Papain-like_cys_pep_sf"/>
</dbReference>
<keyword evidence="4" id="KW-0645">Protease</keyword>
<keyword evidence="9" id="KW-0413">Isomerase</keyword>
<sequence length="714" mass="81220">MLKKDPNKETILSVSVAGAQNGREAQWTVDRTVYTYANFYDDFKAKVFDFGDRLKISFIELVQRQENDLLLGSFEKELRLKVLLADEHDEELQSERFVKMQRKHQPVGLKNEKNNCFGNVVLQCLAITEPFVSRLFGQQFGEECLGNCHACDLRRDLKRIRKTGAPAFFPTIFKHIRSLGGDFEDGLGRHRDSSEFLLLLLQKLFDGTHGCLTDMFGGKFRRSKVCSKCGMLSNSEEDFTLLMFNIPHREQVVAATLEDCLDHIVEENVHDSLSRCESCMNDQKSTSKCTFHETRDVVIVLQRFEPLTLGGYRKIGELINFPTELDISPYMSGVVTDKHIYELFGIIVHEGGVIGGHYRSYVKTNCWYEVSDRDVKRVNENFVLGAQAYILFYNRKEEAKSFDEVLAFAATAMSSSDAVPTSTSKDYTERTLSPEVSSAALSCWIDAARVLEPKSYSDQDILEKYIICMDRDSSDVSERIRNAMRNCNESRQEYHFNLPTTDGPFYDDNFGQYCLLRGARFRTISTSSNVEAKRDRAVRMHFLLSEILKLLQLKKVIDVGAIGYLEKFKFGNYSRSALLRRINDACMLLGTNRLSLNISVMSRGSIIGPVLFKVGEDVMIDASLRAVQIPHDIHLVDHIKLKKPVSFVLVVEKLSIFNMLVNLNFHVTHNCIIITGCGKPDMATRGAVFKLNYCLPVKVYILADLDLDGLQIYL</sequence>
<evidence type="ECO:0000256" key="6">
    <source>
        <dbReference type="ARBA" id="ARBA00022801"/>
    </source>
</evidence>
<gene>
    <name evidence="9" type="primary">SPO11-5</name>
</gene>
<evidence type="ECO:0000256" key="3">
    <source>
        <dbReference type="ARBA" id="ARBA00012759"/>
    </source>
</evidence>
<dbReference type="InterPro" id="IPR018200">
    <property type="entry name" value="USP_CS"/>
</dbReference>
<dbReference type="PRINTS" id="PR01550">
    <property type="entry name" value="TOP6AFAMILY"/>
</dbReference>
<dbReference type="InterPro" id="IPR036078">
    <property type="entry name" value="Spo11/TopoVI_A_sf"/>
</dbReference>
<protein>
    <recommendedName>
        <fullName evidence="3">ubiquitinyl hydrolase 1</fullName>
        <ecNumber evidence="3">3.4.19.12</ecNumber>
    </recommendedName>
</protein>
<evidence type="ECO:0000313" key="9">
    <source>
        <dbReference type="EMBL" id="ACZ52154.1"/>
    </source>
</evidence>
<feature type="domain" description="USP" evidence="8">
    <location>
        <begin position="107"/>
        <end position="396"/>
    </location>
</feature>
<reference evidence="9" key="1">
    <citation type="journal article" date="2011" name="PLoS ONE">
        <title>OsSpo11-4, a rice homologue of the archaeal TopVIA protein, mediates double-strand DNA cleavage and interacts with OsTopVIB.</title>
        <authorList>
            <person name="An X.J."/>
            <person name="Deng Z.Y."/>
            <person name="Wang T."/>
        </authorList>
    </citation>
    <scope>NUCLEOTIDE SEQUENCE</scope>
</reference>
<accession>D1MIY4</accession>
<evidence type="ECO:0000256" key="2">
    <source>
        <dbReference type="ARBA" id="ARBA00009085"/>
    </source>
</evidence>
<evidence type="ECO:0000256" key="1">
    <source>
        <dbReference type="ARBA" id="ARBA00000707"/>
    </source>
</evidence>